<evidence type="ECO:0000313" key="2">
    <source>
        <dbReference type="EMBL" id="GHP00869.1"/>
    </source>
</evidence>
<keyword evidence="3" id="KW-1185">Reference proteome</keyword>
<dbReference type="RefSeq" id="WP_220211441.1">
    <property type="nucleotide sequence ID" value="NZ_BNJK01000003.1"/>
</dbReference>
<dbReference type="AlphaFoldDB" id="A0A8J3N9J8"/>
<dbReference type="Proteomes" id="UP000597444">
    <property type="component" value="Unassembled WGS sequence"/>
</dbReference>
<name>A0A8J3N9J8_9CHLR</name>
<gene>
    <name evidence="2" type="ORF">KSF_109160</name>
</gene>
<accession>A0A8J3N9J8</accession>
<feature type="domain" description="Antirepressor protein ant N-terminal" evidence="1">
    <location>
        <begin position="76"/>
        <end position="162"/>
    </location>
</feature>
<dbReference type="InterPro" id="IPR018875">
    <property type="entry name" value="Antirepressor_Ant_N"/>
</dbReference>
<evidence type="ECO:0000313" key="3">
    <source>
        <dbReference type="Proteomes" id="UP000597444"/>
    </source>
</evidence>
<evidence type="ECO:0000259" key="1">
    <source>
        <dbReference type="Pfam" id="PF10547"/>
    </source>
</evidence>
<dbReference type="EMBL" id="BNJK01000003">
    <property type="protein sequence ID" value="GHP00869.1"/>
    <property type="molecule type" value="Genomic_DNA"/>
</dbReference>
<reference evidence="2" key="1">
    <citation type="submission" date="2020-10" db="EMBL/GenBank/DDBJ databases">
        <title>Taxonomic study of unclassified bacteria belonging to the class Ktedonobacteria.</title>
        <authorList>
            <person name="Yabe S."/>
            <person name="Wang C.M."/>
            <person name="Zheng Y."/>
            <person name="Sakai Y."/>
            <person name="Cavaletti L."/>
            <person name="Monciardini P."/>
            <person name="Donadio S."/>
        </authorList>
    </citation>
    <scope>NUCLEOTIDE SEQUENCE</scope>
    <source>
        <strain evidence="2">ID150040</strain>
    </source>
</reference>
<proteinExistence type="predicted"/>
<organism evidence="2 3">
    <name type="scientific">Reticulibacter mediterranei</name>
    <dbReference type="NCBI Taxonomy" id="2778369"/>
    <lineage>
        <taxon>Bacteria</taxon>
        <taxon>Bacillati</taxon>
        <taxon>Chloroflexota</taxon>
        <taxon>Ktedonobacteria</taxon>
        <taxon>Ktedonobacterales</taxon>
        <taxon>Reticulibacteraceae</taxon>
        <taxon>Reticulibacter</taxon>
    </lineage>
</organism>
<dbReference type="Pfam" id="PF10547">
    <property type="entry name" value="P22_AR_N"/>
    <property type="match status" value="1"/>
</dbReference>
<sequence>MSNTASSLIQSGTTLLVAALRHYSLLSGLLLICYNASKEPNIVRRQVETGMIEERSLPTEQIEIPKLRITFDIVLADDGERYISVPALCDAIGLEPGPQRRRIRRQQELYAGLRVLKLATSGGEQGVSCLQANKVSIWLEGIQHARLNSQQKGRLSILQEELVTLALSTFSEFSLMLAKASTEDTAVALAPAAEVDDLREEVIEEALHKASSIDLPQLPEQEVIFAQLMQRQPGSHIVITSTSQDAAFRASCLEGIEQWVTTANPPYFLSREKIVVYLENPTHTIDRESAEKRIRSFGETTVTTARIALGIWFLEQNNPTLAQSNGTVAIRPEDILQWRGIAKHSREAYPGSEARVTDGYERKYYQQVHRDFLYLQDCYMYSDQGLPVTFEGPYAHVTVIRGQRTLWSKPNEPLVYLFAPAGWITSPTGQAYTQLGIASKRVFELRPNRHKYAFRIALYLIERWAQLAETGNFAEPIRTDDLLRSSILSPDAVDFATLSRGIEQALLNILPTYQILGKVQKYVPPAHVSRSTKEEFLSTYWSLPPHDEILKQLRILQQTTLGRFLGRSSQRKLPSP</sequence>
<comment type="caution">
    <text evidence="2">The sequence shown here is derived from an EMBL/GenBank/DDBJ whole genome shotgun (WGS) entry which is preliminary data.</text>
</comment>
<protein>
    <recommendedName>
        <fullName evidence="1">Antirepressor protein ant N-terminal domain-containing protein</fullName>
    </recommendedName>
</protein>